<organism evidence="2 3">
    <name type="scientific">Gordonia phage GTE6</name>
    <dbReference type="NCBI Taxonomy" id="1647474"/>
    <lineage>
        <taxon>Viruses</taxon>
        <taxon>Duplodnaviria</taxon>
        <taxon>Heunggongvirae</taxon>
        <taxon>Uroviricota</taxon>
        <taxon>Caudoviricetes</taxon>
        <taxon>Stackebrandtviridae</taxon>
        <taxon>Schenleyvirinae</taxon>
        <taxon>Dexdertvirus</taxon>
        <taxon>Dexdertvirus GTE6</taxon>
    </lineage>
</organism>
<feature type="compositionally biased region" description="Basic and acidic residues" evidence="1">
    <location>
        <begin position="212"/>
        <end position="225"/>
    </location>
</feature>
<accession>A0A0K0MWG1</accession>
<name>A0A0K0MWG1_9CAUD</name>
<dbReference type="OrthoDB" id="8266at10239"/>
<dbReference type="RefSeq" id="YP_009188397.1">
    <property type="nucleotide sequence ID" value="NC_028665.1"/>
</dbReference>
<evidence type="ECO:0000256" key="1">
    <source>
        <dbReference type="SAM" id="MobiDB-lite"/>
    </source>
</evidence>
<feature type="region of interest" description="Disordered" evidence="1">
    <location>
        <begin position="188"/>
        <end position="225"/>
    </location>
</feature>
<gene>
    <name evidence="2" type="ORF">GTE6_29</name>
</gene>
<dbReference type="GeneID" id="26516813"/>
<protein>
    <recommendedName>
        <fullName evidence="4">Tail assembly chaperone</fullName>
    </recommendedName>
</protein>
<dbReference type="Proteomes" id="UP000202434">
    <property type="component" value="Segment"/>
</dbReference>
<dbReference type="KEGG" id="vg:26516813"/>
<proteinExistence type="predicted"/>
<reference evidence="2 3" key="1">
    <citation type="journal article" date="2015" name="PLoS ONE">
        <title>Lysis to Kill: Evaluation of the Lytic Abilities, and Genomics of Nine Bacteriophages Infective for Gordonia spp. and Their Potential Use in Activated Sludge Foam Biocontrol.</title>
        <authorList>
            <person name="Dyson Z.A."/>
            <person name="Tucci J."/>
            <person name="Seviour R.J."/>
            <person name="Petrovski S."/>
        </authorList>
    </citation>
    <scope>NUCLEOTIDE SEQUENCE [LARGE SCALE GENOMIC DNA]</scope>
</reference>
<sequence>MALAPPWGDAPPGFVLDGAFLATRTPNTRDLVRAMLAPEESNVGGLFVTMAFCTADSWPRLGLAIMRPGSGVSLDLLQFVADRLVETHLGMPRWVAERLWRQAASSWMLVDGELQLRGLDVFEMPVDRATNAIYALIRSWQTGDKATLDRWVRKITTPPLREIERWKRDDVAVESAGADDMAARMAKMKRAQREGRQSPAGATITMPTSDTLRSDTNDQRELPSR</sequence>
<keyword evidence="3" id="KW-1185">Reference proteome</keyword>
<evidence type="ECO:0000313" key="3">
    <source>
        <dbReference type="Proteomes" id="UP000202434"/>
    </source>
</evidence>
<evidence type="ECO:0008006" key="4">
    <source>
        <dbReference type="Google" id="ProtNLM"/>
    </source>
</evidence>
<dbReference type="EMBL" id="KR053200">
    <property type="protein sequence ID" value="AKI28671.1"/>
    <property type="molecule type" value="Genomic_DNA"/>
</dbReference>
<evidence type="ECO:0000313" key="2">
    <source>
        <dbReference type="EMBL" id="AKI28671.1"/>
    </source>
</evidence>